<proteinExistence type="predicted"/>
<evidence type="ECO:0000313" key="2">
    <source>
        <dbReference type="Proteomes" id="UP001283361"/>
    </source>
</evidence>
<dbReference type="AlphaFoldDB" id="A0AAE0YN24"/>
<reference evidence="1" key="1">
    <citation type="journal article" date="2023" name="G3 (Bethesda)">
        <title>A reference genome for the long-term kleptoplast-retaining sea slug Elysia crispata morphotype clarki.</title>
        <authorList>
            <person name="Eastman K.E."/>
            <person name="Pendleton A.L."/>
            <person name="Shaikh M.A."/>
            <person name="Suttiyut T."/>
            <person name="Ogas R."/>
            <person name="Tomko P."/>
            <person name="Gavelis G."/>
            <person name="Widhalm J.R."/>
            <person name="Wisecaver J.H."/>
        </authorList>
    </citation>
    <scope>NUCLEOTIDE SEQUENCE</scope>
    <source>
        <strain evidence="1">ECLA1</strain>
    </source>
</reference>
<gene>
    <name evidence="1" type="ORF">RRG08_018372</name>
</gene>
<sequence length="200" mass="22470">MFFSHLLCQTLPLSEAPRGLFPEIQTVCADVHLTHRVHDKPTSSQPFLFVICRSGQAALRRPGLYMSTNLSFWAIATTGLGYSNQYVFHFMQPAWAIATSKSFILCCRPGLYMSTNLSFYAAGLGYSNQHLLLVATLIAFKPSSVEALAVHYLVASHSCINRKTKKATLPPNNLQQWEKRLKLPCLHLMADHQSLSRWSD</sequence>
<protein>
    <submittedName>
        <fullName evidence="1">Uncharacterized protein</fullName>
    </submittedName>
</protein>
<evidence type="ECO:0000313" key="1">
    <source>
        <dbReference type="EMBL" id="KAK3750075.1"/>
    </source>
</evidence>
<accession>A0AAE0YN24</accession>
<organism evidence="1 2">
    <name type="scientific">Elysia crispata</name>
    <name type="common">lettuce slug</name>
    <dbReference type="NCBI Taxonomy" id="231223"/>
    <lineage>
        <taxon>Eukaryota</taxon>
        <taxon>Metazoa</taxon>
        <taxon>Spiralia</taxon>
        <taxon>Lophotrochozoa</taxon>
        <taxon>Mollusca</taxon>
        <taxon>Gastropoda</taxon>
        <taxon>Heterobranchia</taxon>
        <taxon>Euthyneura</taxon>
        <taxon>Panpulmonata</taxon>
        <taxon>Sacoglossa</taxon>
        <taxon>Placobranchoidea</taxon>
        <taxon>Plakobranchidae</taxon>
        <taxon>Elysia</taxon>
    </lineage>
</organism>
<dbReference type="Proteomes" id="UP001283361">
    <property type="component" value="Unassembled WGS sequence"/>
</dbReference>
<comment type="caution">
    <text evidence="1">The sequence shown here is derived from an EMBL/GenBank/DDBJ whole genome shotgun (WGS) entry which is preliminary data.</text>
</comment>
<keyword evidence="2" id="KW-1185">Reference proteome</keyword>
<name>A0AAE0YN24_9GAST</name>
<dbReference type="EMBL" id="JAWDGP010005910">
    <property type="protein sequence ID" value="KAK3750075.1"/>
    <property type="molecule type" value="Genomic_DNA"/>
</dbReference>